<reference evidence="2" key="1">
    <citation type="submission" date="2020-08" db="EMBL/GenBank/DDBJ databases">
        <title>Genome public.</title>
        <authorList>
            <person name="Liu C."/>
            <person name="Sun Q."/>
        </authorList>
    </citation>
    <scope>NUCLEOTIDE SEQUENCE</scope>
    <source>
        <strain evidence="2">BX12</strain>
    </source>
</reference>
<feature type="chain" id="PRO_5039131393" evidence="1">
    <location>
        <begin position="20"/>
        <end position="67"/>
    </location>
</feature>
<dbReference type="EMBL" id="JACRYT010000002">
    <property type="protein sequence ID" value="MBC6678827.1"/>
    <property type="molecule type" value="Genomic_DNA"/>
</dbReference>
<gene>
    <name evidence="2" type="ORF">H9L42_03175</name>
</gene>
<evidence type="ECO:0000313" key="3">
    <source>
        <dbReference type="Proteomes" id="UP000602647"/>
    </source>
</evidence>
<dbReference type="Proteomes" id="UP000602647">
    <property type="component" value="Unassembled WGS sequence"/>
</dbReference>
<comment type="caution">
    <text evidence="2">The sequence shown here is derived from an EMBL/GenBank/DDBJ whole genome shotgun (WGS) entry which is preliminary data.</text>
</comment>
<evidence type="ECO:0000313" key="2">
    <source>
        <dbReference type="EMBL" id="MBC6678827.1"/>
    </source>
</evidence>
<organism evidence="2 3">
    <name type="scientific">Zhenpiania hominis</name>
    <dbReference type="NCBI Taxonomy" id="2763644"/>
    <lineage>
        <taxon>Bacteria</taxon>
        <taxon>Bacillati</taxon>
        <taxon>Bacillota</taxon>
        <taxon>Clostridia</taxon>
        <taxon>Peptostreptococcales</taxon>
        <taxon>Anaerovoracaceae</taxon>
        <taxon>Zhenpiania</taxon>
    </lineage>
</organism>
<keyword evidence="1" id="KW-0732">Signal</keyword>
<proteinExistence type="predicted"/>
<keyword evidence="3" id="KW-1185">Reference proteome</keyword>
<dbReference type="RefSeq" id="WP_187302002.1">
    <property type="nucleotide sequence ID" value="NZ_CBCTON010000004.1"/>
</dbReference>
<evidence type="ECO:0000256" key="1">
    <source>
        <dbReference type="SAM" id="SignalP"/>
    </source>
</evidence>
<dbReference type="AlphaFoldDB" id="A0A923NKB3"/>
<name>A0A923NKB3_9FIRM</name>
<accession>A0A923NKB3</accession>
<feature type="signal peptide" evidence="1">
    <location>
        <begin position="1"/>
        <end position="19"/>
    </location>
</feature>
<protein>
    <submittedName>
        <fullName evidence="2">Uncharacterized protein</fullName>
    </submittedName>
</protein>
<sequence>MKQKAVVMATAFTMLLAVGVTGLGSEALHQHPAYTGQNAQIEIQQTLTLSAPETETLLLSAPSIEKK</sequence>